<dbReference type="SMART" id="SM00382">
    <property type="entry name" value="AAA"/>
    <property type="match status" value="1"/>
</dbReference>
<dbReference type="Pfam" id="PF00005">
    <property type="entry name" value="ABC_tran"/>
    <property type="match status" value="1"/>
</dbReference>
<dbReference type="PANTHER" id="PTHR42939:SF1">
    <property type="entry name" value="ABC TRANSPORTER ATP-BINDING PROTEIN ALBC-RELATED"/>
    <property type="match status" value="1"/>
</dbReference>
<evidence type="ECO:0000313" key="6">
    <source>
        <dbReference type="Proteomes" id="UP001139319"/>
    </source>
</evidence>
<evidence type="ECO:0000313" key="5">
    <source>
        <dbReference type="EMBL" id="MCP8900445.1"/>
    </source>
</evidence>
<keyword evidence="2" id="KW-0547">Nucleotide-binding</keyword>
<evidence type="ECO:0000256" key="1">
    <source>
        <dbReference type="ARBA" id="ARBA00022448"/>
    </source>
</evidence>
<feature type="domain" description="ABC transporter" evidence="4">
    <location>
        <begin position="5"/>
        <end position="230"/>
    </location>
</feature>
<proteinExistence type="predicted"/>
<dbReference type="Proteomes" id="UP001139319">
    <property type="component" value="Unassembled WGS sequence"/>
</dbReference>
<name>A0A9X2HYN0_9GAMM</name>
<dbReference type="GO" id="GO:0005524">
    <property type="term" value="F:ATP binding"/>
    <property type="evidence" value="ECO:0007669"/>
    <property type="project" value="UniProtKB-KW"/>
</dbReference>
<dbReference type="InterPro" id="IPR027417">
    <property type="entry name" value="P-loop_NTPase"/>
</dbReference>
<organism evidence="5 6">
    <name type="scientific">Gilvimarinus xylanilyticus</name>
    <dbReference type="NCBI Taxonomy" id="2944139"/>
    <lineage>
        <taxon>Bacteria</taxon>
        <taxon>Pseudomonadati</taxon>
        <taxon>Pseudomonadota</taxon>
        <taxon>Gammaproteobacteria</taxon>
        <taxon>Cellvibrionales</taxon>
        <taxon>Cellvibrionaceae</taxon>
        <taxon>Gilvimarinus</taxon>
    </lineage>
</organism>
<dbReference type="PROSITE" id="PS50893">
    <property type="entry name" value="ABC_TRANSPORTER_2"/>
    <property type="match status" value="1"/>
</dbReference>
<keyword evidence="1" id="KW-0813">Transport</keyword>
<dbReference type="PANTHER" id="PTHR42939">
    <property type="entry name" value="ABC TRANSPORTER ATP-BINDING PROTEIN ALBC-RELATED"/>
    <property type="match status" value="1"/>
</dbReference>
<dbReference type="EMBL" id="JAMFTH010000005">
    <property type="protein sequence ID" value="MCP8900445.1"/>
    <property type="molecule type" value="Genomic_DNA"/>
</dbReference>
<dbReference type="SUPFAM" id="SSF52540">
    <property type="entry name" value="P-loop containing nucleoside triphosphate hydrolases"/>
    <property type="match status" value="1"/>
</dbReference>
<accession>A0A9X2HYN0</accession>
<evidence type="ECO:0000256" key="2">
    <source>
        <dbReference type="ARBA" id="ARBA00022741"/>
    </source>
</evidence>
<dbReference type="AlphaFoldDB" id="A0A9X2HYN0"/>
<reference evidence="5" key="2">
    <citation type="submission" date="2023-01" db="EMBL/GenBank/DDBJ databases">
        <title>Gilvimarinus xylanilyticus HB14 isolated from Caulerpa lentillifera aquaculture base in Hainan, China.</title>
        <authorList>
            <person name="Zhang Y.-J."/>
        </authorList>
    </citation>
    <scope>NUCLEOTIDE SEQUENCE</scope>
    <source>
        <strain evidence="5">HB14</strain>
    </source>
</reference>
<reference evidence="5" key="1">
    <citation type="submission" date="2022-05" db="EMBL/GenBank/DDBJ databases">
        <authorList>
            <person name="Sun H.-N."/>
        </authorList>
    </citation>
    <scope>NUCLEOTIDE SEQUENCE</scope>
    <source>
        <strain evidence="5">HB14</strain>
    </source>
</reference>
<comment type="caution">
    <text evidence="5">The sequence shown here is derived from an EMBL/GenBank/DDBJ whole genome shotgun (WGS) entry which is preliminary data.</text>
</comment>
<dbReference type="InterPro" id="IPR051782">
    <property type="entry name" value="ABC_Transporter_VariousFunc"/>
</dbReference>
<dbReference type="InterPro" id="IPR003593">
    <property type="entry name" value="AAA+_ATPase"/>
</dbReference>
<dbReference type="RefSeq" id="WP_253968737.1">
    <property type="nucleotide sequence ID" value="NZ_JAMFTH010000005.1"/>
</dbReference>
<evidence type="ECO:0000259" key="4">
    <source>
        <dbReference type="PROSITE" id="PS50893"/>
    </source>
</evidence>
<dbReference type="CDD" id="cd03230">
    <property type="entry name" value="ABC_DR_subfamily_A"/>
    <property type="match status" value="1"/>
</dbReference>
<sequence length="286" mass="31487">MNQVIKTTGLSKSYGKKQALEKLDLEIGAGRIVGLIGPNGAGKTTLLQSLLGLCVADGDIDVLGFDPRRERAKMLEQVCFIADTATLPRWMTVKQAIAYVAGVHPNFNEQRARDFLAKTKVPLNSRIRTLSKGMVTQVHLALVMAIDAKLLVLDEPTLGLDLLYRRTFYDALLNDYYDDDKTIIITTHQVEEIEHLLTDVMFIVDGDVVFDCDLDTFESRYRKVTVAGEQQSQAEALKPIGEIRALGGKQYIYEDADPQALQALGDVARASLAEVFVAKVQGGSQA</sequence>
<protein>
    <submittedName>
        <fullName evidence="5">ABC transporter ATP-binding protein</fullName>
    </submittedName>
</protein>
<keyword evidence="6" id="KW-1185">Reference proteome</keyword>
<keyword evidence="3 5" id="KW-0067">ATP-binding</keyword>
<evidence type="ECO:0000256" key="3">
    <source>
        <dbReference type="ARBA" id="ARBA00022840"/>
    </source>
</evidence>
<dbReference type="GO" id="GO:0016887">
    <property type="term" value="F:ATP hydrolysis activity"/>
    <property type="evidence" value="ECO:0007669"/>
    <property type="project" value="InterPro"/>
</dbReference>
<dbReference type="Gene3D" id="3.40.50.300">
    <property type="entry name" value="P-loop containing nucleotide triphosphate hydrolases"/>
    <property type="match status" value="1"/>
</dbReference>
<dbReference type="InterPro" id="IPR003439">
    <property type="entry name" value="ABC_transporter-like_ATP-bd"/>
</dbReference>
<gene>
    <name evidence="5" type="ORF">M6D89_14155</name>
</gene>